<dbReference type="InterPro" id="IPR018313">
    <property type="entry name" value="SBP_3_CS"/>
</dbReference>
<dbReference type="PROSITE" id="PS01039">
    <property type="entry name" value="SBP_BACTERIAL_3"/>
    <property type="match status" value="1"/>
</dbReference>
<dbReference type="InterPro" id="IPR001320">
    <property type="entry name" value="Iontro_rcpt_C"/>
</dbReference>
<feature type="domain" description="Ionotropic glutamate receptor C-terminal" evidence="6">
    <location>
        <begin position="40"/>
        <end position="264"/>
    </location>
</feature>
<comment type="caution">
    <text evidence="7">The sequence shown here is derived from an EMBL/GenBank/DDBJ whole genome shotgun (WGS) entry which is preliminary data.</text>
</comment>
<dbReference type="Pfam" id="PF00497">
    <property type="entry name" value="SBP_bac_3"/>
    <property type="match status" value="1"/>
</dbReference>
<proteinExistence type="inferred from homology"/>
<gene>
    <name evidence="7" type="ORF">NC998_02765</name>
</gene>
<evidence type="ECO:0000256" key="1">
    <source>
        <dbReference type="ARBA" id="ARBA00010333"/>
    </source>
</evidence>
<dbReference type="PANTHER" id="PTHR30085">
    <property type="entry name" value="AMINO ACID ABC TRANSPORTER PERMEASE"/>
    <property type="match status" value="1"/>
</dbReference>
<keyword evidence="8" id="KW-1185">Reference proteome</keyword>
<evidence type="ECO:0000313" key="8">
    <source>
        <dbReference type="Proteomes" id="UP001464891"/>
    </source>
</evidence>
<evidence type="ECO:0000259" key="5">
    <source>
        <dbReference type="SMART" id="SM00062"/>
    </source>
</evidence>
<dbReference type="InterPro" id="IPR001638">
    <property type="entry name" value="Solute-binding_3/MltF_N"/>
</dbReference>
<accession>A0ABV0J2L8</accession>
<dbReference type="SUPFAM" id="SSF53850">
    <property type="entry name" value="Periplasmic binding protein-like II"/>
    <property type="match status" value="1"/>
</dbReference>
<dbReference type="RefSeq" id="WP_370527430.1">
    <property type="nucleotide sequence ID" value="NZ_JAMPKM010000001.1"/>
</dbReference>
<feature type="domain" description="Solute-binding protein family 3/N-terminal" evidence="5">
    <location>
        <begin position="40"/>
        <end position="262"/>
    </location>
</feature>
<dbReference type="SMART" id="SM00062">
    <property type="entry name" value="PBPb"/>
    <property type="match status" value="1"/>
</dbReference>
<evidence type="ECO:0000256" key="2">
    <source>
        <dbReference type="ARBA" id="ARBA00022448"/>
    </source>
</evidence>
<evidence type="ECO:0000256" key="4">
    <source>
        <dbReference type="RuleBase" id="RU003744"/>
    </source>
</evidence>
<name>A0ABV0J2L8_9CYAN</name>
<dbReference type="EMBL" id="JAMPKM010000001">
    <property type="protein sequence ID" value="MEP0816012.1"/>
    <property type="molecule type" value="Genomic_DNA"/>
</dbReference>
<keyword evidence="2" id="KW-0813">Transport</keyword>
<dbReference type="Proteomes" id="UP001464891">
    <property type="component" value="Unassembled WGS sequence"/>
</dbReference>
<dbReference type="InterPro" id="IPR051455">
    <property type="entry name" value="Bact_solute-bind_prot3"/>
</dbReference>
<dbReference type="PANTHER" id="PTHR30085:SF6">
    <property type="entry name" value="ABC TRANSPORTER GLUTAMINE-BINDING PROTEIN GLNH"/>
    <property type="match status" value="1"/>
</dbReference>
<dbReference type="SMART" id="SM00079">
    <property type="entry name" value="PBPe"/>
    <property type="match status" value="1"/>
</dbReference>
<evidence type="ECO:0000256" key="3">
    <source>
        <dbReference type="ARBA" id="ARBA00022729"/>
    </source>
</evidence>
<sequence>MFEPLNFFSKVSSLCLVIGLSLAGQSGSAETLKSIQQRGYLIVAVKENLYPLAFKNSAQQLQGFEIDVARRLAQELLGQADAIQLQPVANQDRLPSVLAGRADFAIARVTATEPRSRLVSFSLPYYLDGTALVTKAATVKRLADLNQRPVAALNGSSTIATVRYLVPGAKLVGVDSYAAAYSLLESGKVVAFAADVSVLSGWVQEYPQYHVLPTLLSAEPLCVVLPKGLQYDDLRRQVNSAIARWHSDGWLQQRAVYWGLPWANLLKDRDTKPTEMLRP</sequence>
<reference evidence="7 8" key="1">
    <citation type="submission" date="2022-04" db="EMBL/GenBank/DDBJ databases">
        <title>Positive selection, recombination, and allopatry shape intraspecific diversity of widespread and dominant cyanobacteria.</title>
        <authorList>
            <person name="Wei J."/>
            <person name="Shu W."/>
            <person name="Hu C."/>
        </authorList>
    </citation>
    <scope>NUCLEOTIDE SEQUENCE [LARGE SCALE GENOMIC DNA]</scope>
    <source>
        <strain evidence="7 8">GB2-A4</strain>
    </source>
</reference>
<evidence type="ECO:0000259" key="6">
    <source>
        <dbReference type="SMART" id="SM00079"/>
    </source>
</evidence>
<dbReference type="Gene3D" id="3.40.190.10">
    <property type="entry name" value="Periplasmic binding protein-like II"/>
    <property type="match status" value="2"/>
</dbReference>
<keyword evidence="3" id="KW-0732">Signal</keyword>
<evidence type="ECO:0000313" key="7">
    <source>
        <dbReference type="EMBL" id="MEP0816012.1"/>
    </source>
</evidence>
<protein>
    <submittedName>
        <fullName evidence="7">Transporter substrate-binding domain-containing protein</fullName>
    </submittedName>
</protein>
<comment type="similarity">
    <text evidence="1 4">Belongs to the bacterial solute-binding protein 3 family.</text>
</comment>
<organism evidence="7 8">
    <name type="scientific">Trichocoleus desertorum GB2-A4</name>
    <dbReference type="NCBI Taxonomy" id="2933944"/>
    <lineage>
        <taxon>Bacteria</taxon>
        <taxon>Bacillati</taxon>
        <taxon>Cyanobacteriota</taxon>
        <taxon>Cyanophyceae</taxon>
        <taxon>Leptolyngbyales</taxon>
        <taxon>Trichocoleusaceae</taxon>
        <taxon>Trichocoleus</taxon>
    </lineage>
</organism>